<reference evidence="8 9" key="1">
    <citation type="submission" date="2016-03" db="EMBL/GenBank/DDBJ databases">
        <authorList>
            <consortium name="Pathogen Informatics"/>
        </authorList>
    </citation>
    <scope>NUCLEOTIDE SEQUENCE [LARGE SCALE GENOMIC DNA]</scope>
    <source>
        <strain evidence="8 9">NCTC13364</strain>
    </source>
</reference>
<evidence type="ECO:0000313" key="9">
    <source>
        <dbReference type="Proteomes" id="UP000077037"/>
    </source>
</evidence>
<evidence type="ECO:0000256" key="1">
    <source>
        <dbReference type="ARBA" id="ARBA00007039"/>
    </source>
</evidence>
<dbReference type="Pfam" id="PF00574">
    <property type="entry name" value="CLP_protease"/>
    <property type="match status" value="1"/>
</dbReference>
<keyword evidence="5" id="KW-0720">Serine protease</keyword>
<dbReference type="PANTHER" id="PTHR10381:SF70">
    <property type="entry name" value="ATP-DEPENDENT CLP PROTEASE PROTEOLYTIC SUBUNIT"/>
    <property type="match status" value="1"/>
</dbReference>
<dbReference type="GO" id="GO:0004252">
    <property type="term" value="F:serine-type endopeptidase activity"/>
    <property type="evidence" value="ECO:0007669"/>
    <property type="project" value="InterPro"/>
</dbReference>
<dbReference type="GO" id="GO:0006515">
    <property type="term" value="P:protein quality control for misfolded or incompletely synthesized proteins"/>
    <property type="evidence" value="ECO:0007669"/>
    <property type="project" value="TreeGrafter"/>
</dbReference>
<dbReference type="OrthoDB" id="9806592at2"/>
<evidence type="ECO:0000256" key="5">
    <source>
        <dbReference type="ARBA" id="ARBA00022825"/>
    </source>
</evidence>
<sequence>MAKKGNFYSIGVSMEASERVVTLRIYDDIGWWGKTAADFAAELAAAAEGASKIIVAINSGGGSVFDAFAMYNELRRYAGRTVGRVDGVCASAATLPLIACDTIEMPENAQLMIHEPTTVTWGTLAELKASIRMMENIIDSVIAAYVRRSGLPTEKIVEMMEATTWLSALDAQALGFCDTIIEPVAMAMSASSLDLISKFANLPEPIARLVDAAETPVQTAASPAAQQGGQPPATTATPVAAAPTVAAPPPEPAAVSAAAVMAAGDLAAHVFATCRSAQIPHLAESVMCSGGMMGREQADARIKVAQEIAGLCMAAKLPDMAAEMVTAGLGVEQARARLFDDVTQRAVTEINNKQQSDPAPVAKRSGANPQAIYAARREQSATPRN</sequence>
<dbReference type="RefSeq" id="WP_066420884.1">
    <property type="nucleotide sequence ID" value="NZ_FKBS01000029.1"/>
</dbReference>
<organism evidence="8 9">
    <name type="scientific">Bordetella ansorpii</name>
    <dbReference type="NCBI Taxonomy" id="288768"/>
    <lineage>
        <taxon>Bacteria</taxon>
        <taxon>Pseudomonadati</taxon>
        <taxon>Pseudomonadota</taxon>
        <taxon>Betaproteobacteria</taxon>
        <taxon>Burkholderiales</taxon>
        <taxon>Alcaligenaceae</taxon>
        <taxon>Bordetella</taxon>
    </lineage>
</organism>
<dbReference type="NCBIfam" id="NF045542">
    <property type="entry name" value="Clp_rel_HeadMat"/>
    <property type="match status" value="1"/>
</dbReference>
<dbReference type="GO" id="GO:0051117">
    <property type="term" value="F:ATPase binding"/>
    <property type="evidence" value="ECO:0007669"/>
    <property type="project" value="TreeGrafter"/>
</dbReference>
<keyword evidence="3 8" id="KW-0645">Protease</keyword>
<comment type="similarity">
    <text evidence="1 6">Belongs to the peptidase S14 family.</text>
</comment>
<evidence type="ECO:0000256" key="6">
    <source>
        <dbReference type="RuleBase" id="RU003567"/>
    </source>
</evidence>
<dbReference type="GO" id="GO:0009368">
    <property type="term" value="C:endopeptidase Clp complex"/>
    <property type="evidence" value="ECO:0007669"/>
    <property type="project" value="TreeGrafter"/>
</dbReference>
<dbReference type="InterPro" id="IPR023562">
    <property type="entry name" value="ClpP/TepA"/>
</dbReference>
<name>A0A157RLS0_9BORD</name>
<dbReference type="Proteomes" id="UP000077037">
    <property type="component" value="Unassembled WGS sequence"/>
</dbReference>
<keyword evidence="4 8" id="KW-0378">Hydrolase</keyword>
<dbReference type="CDD" id="cd07016">
    <property type="entry name" value="S14_ClpP_1"/>
    <property type="match status" value="1"/>
</dbReference>
<dbReference type="InterPro" id="IPR001907">
    <property type="entry name" value="ClpP"/>
</dbReference>
<feature type="region of interest" description="Disordered" evidence="7">
    <location>
        <begin position="350"/>
        <end position="385"/>
    </location>
</feature>
<dbReference type="SUPFAM" id="SSF52096">
    <property type="entry name" value="ClpP/crotonase"/>
    <property type="match status" value="1"/>
</dbReference>
<evidence type="ECO:0000313" key="8">
    <source>
        <dbReference type="EMBL" id="SAI58942.1"/>
    </source>
</evidence>
<accession>A0A157RLS0</accession>
<dbReference type="Gene3D" id="3.90.226.10">
    <property type="entry name" value="2-enoyl-CoA Hydratase, Chain A, domain 1"/>
    <property type="match status" value="1"/>
</dbReference>
<protein>
    <recommendedName>
        <fullName evidence="6">ATP-dependent Clp protease proteolytic subunit</fullName>
    </recommendedName>
</protein>
<dbReference type="PANTHER" id="PTHR10381">
    <property type="entry name" value="ATP-DEPENDENT CLP PROTEASE PROTEOLYTIC SUBUNIT"/>
    <property type="match status" value="1"/>
</dbReference>
<dbReference type="InterPro" id="IPR029045">
    <property type="entry name" value="ClpP/crotonase-like_dom_sf"/>
</dbReference>
<dbReference type="PRINTS" id="PR00127">
    <property type="entry name" value="CLPPROTEASEP"/>
</dbReference>
<gene>
    <name evidence="8" type="primary">clpP1</name>
    <name evidence="8" type="ORF">SAMEA1982600_05185</name>
</gene>
<keyword evidence="2" id="KW-0963">Cytoplasm</keyword>
<dbReference type="EMBL" id="FKBS01000029">
    <property type="protein sequence ID" value="SAI58942.1"/>
    <property type="molecule type" value="Genomic_DNA"/>
</dbReference>
<evidence type="ECO:0000256" key="7">
    <source>
        <dbReference type="SAM" id="MobiDB-lite"/>
    </source>
</evidence>
<evidence type="ECO:0000256" key="2">
    <source>
        <dbReference type="ARBA" id="ARBA00022490"/>
    </source>
</evidence>
<dbReference type="GO" id="GO:0004176">
    <property type="term" value="F:ATP-dependent peptidase activity"/>
    <property type="evidence" value="ECO:0007669"/>
    <property type="project" value="InterPro"/>
</dbReference>
<feature type="region of interest" description="Disordered" evidence="7">
    <location>
        <begin position="218"/>
        <end position="239"/>
    </location>
</feature>
<evidence type="ECO:0000256" key="3">
    <source>
        <dbReference type="ARBA" id="ARBA00022670"/>
    </source>
</evidence>
<proteinExistence type="inferred from homology"/>
<dbReference type="AlphaFoldDB" id="A0A157RLS0"/>
<evidence type="ECO:0000256" key="4">
    <source>
        <dbReference type="ARBA" id="ARBA00022801"/>
    </source>
</evidence>